<comment type="caution">
    <text evidence="1">The sequence shown here is derived from an EMBL/GenBank/DDBJ whole genome shotgun (WGS) entry which is preliminary data.</text>
</comment>
<evidence type="ECO:0000313" key="2">
    <source>
        <dbReference type="Proteomes" id="UP000177682"/>
    </source>
</evidence>
<gene>
    <name evidence="1" type="ORF">A3E29_01660</name>
</gene>
<sequence>MTEQQIKTMFAERRKLAESLESLVSLNFYDKMKKKIADEEKSLLQIFNLIDKCRQNLNRYTFVLDQQYFDQKFLSKYID</sequence>
<protein>
    <submittedName>
        <fullName evidence="1">Uncharacterized protein</fullName>
    </submittedName>
</protein>
<reference evidence="1 2" key="1">
    <citation type="journal article" date="2016" name="Nat. Commun.">
        <title>Thousands of microbial genomes shed light on interconnected biogeochemical processes in an aquifer system.</title>
        <authorList>
            <person name="Anantharaman K."/>
            <person name="Brown C.T."/>
            <person name="Hug L.A."/>
            <person name="Sharon I."/>
            <person name="Castelle C.J."/>
            <person name="Probst A.J."/>
            <person name="Thomas B.C."/>
            <person name="Singh A."/>
            <person name="Wilkins M.J."/>
            <person name="Karaoz U."/>
            <person name="Brodie E.L."/>
            <person name="Williams K.H."/>
            <person name="Hubbard S.S."/>
            <person name="Banfield J.F."/>
        </authorList>
    </citation>
    <scope>NUCLEOTIDE SEQUENCE [LARGE SCALE GENOMIC DNA]</scope>
</reference>
<organism evidence="1 2">
    <name type="scientific">Candidatus Doudnabacteria bacterium RIFCSPHIGHO2_12_FULL_48_16</name>
    <dbReference type="NCBI Taxonomy" id="1817838"/>
    <lineage>
        <taxon>Bacteria</taxon>
        <taxon>Candidatus Doudnaibacteriota</taxon>
    </lineage>
</organism>
<name>A0A1F5PLV8_9BACT</name>
<accession>A0A1F5PLV8</accession>
<dbReference type="AlphaFoldDB" id="A0A1F5PLV8"/>
<evidence type="ECO:0000313" key="1">
    <source>
        <dbReference type="EMBL" id="OGE90857.1"/>
    </source>
</evidence>
<proteinExistence type="predicted"/>
<dbReference type="EMBL" id="MFEY01000003">
    <property type="protein sequence ID" value="OGE90857.1"/>
    <property type="molecule type" value="Genomic_DNA"/>
</dbReference>
<dbReference type="Proteomes" id="UP000177682">
    <property type="component" value="Unassembled WGS sequence"/>
</dbReference>